<reference evidence="3" key="1">
    <citation type="submission" date="2015-09" db="EMBL/GenBank/DDBJ databases">
        <authorList>
            <person name="Graham D.E."/>
            <person name="Mahan K.M."/>
            <person name="Klingeman D.M."/>
            <person name="Fida T."/>
            <person name="Giannone R.J."/>
            <person name="Hettich R.L."/>
            <person name="Parry R.J."/>
            <person name="Spain J.C."/>
        </authorList>
    </citation>
    <scope>NUCLEOTIDE SEQUENCE [LARGE SCALE GENOMIC DNA]</scope>
    <source>
        <strain evidence="3">JCM 4701</strain>
    </source>
</reference>
<dbReference type="AlphaFoldDB" id="A0A2N8PR53"/>
<accession>A0A2N8PR53</accession>
<evidence type="ECO:0000313" key="2">
    <source>
        <dbReference type="EMBL" id="PNE43502.1"/>
    </source>
</evidence>
<feature type="region of interest" description="Disordered" evidence="1">
    <location>
        <begin position="87"/>
        <end position="109"/>
    </location>
</feature>
<dbReference type="Proteomes" id="UP000236047">
    <property type="component" value="Unassembled WGS sequence"/>
</dbReference>
<dbReference type="EMBL" id="LJSN01000001">
    <property type="protein sequence ID" value="PNE43502.1"/>
    <property type="molecule type" value="Genomic_DNA"/>
</dbReference>
<proteinExistence type="predicted"/>
<protein>
    <submittedName>
        <fullName evidence="2">Uncharacterized protein</fullName>
    </submittedName>
</protein>
<comment type="caution">
    <text evidence="2">The sequence shown here is derived from an EMBL/GenBank/DDBJ whole genome shotgun (WGS) entry which is preliminary data.</text>
</comment>
<evidence type="ECO:0000256" key="1">
    <source>
        <dbReference type="SAM" id="MobiDB-lite"/>
    </source>
</evidence>
<evidence type="ECO:0000313" key="3">
    <source>
        <dbReference type="Proteomes" id="UP000236047"/>
    </source>
</evidence>
<sequence length="109" mass="11457">MGSHSNEGVLVVTAATFTVAVLTGVEDAISQGYGPGARHWFPYARLAGYVTDLTAPVNVVQPNPRRADEHRLASQLLGERLVPTSGGPIAYVKTRPTGSAADTKGELAR</sequence>
<keyword evidence="3" id="KW-1185">Reference proteome</keyword>
<name>A0A2N8PR53_STRNR</name>
<organism evidence="2 3">
    <name type="scientific">Streptomyces noursei</name>
    <name type="common">Streptomyces albulus</name>
    <dbReference type="NCBI Taxonomy" id="1971"/>
    <lineage>
        <taxon>Bacteria</taxon>
        <taxon>Bacillati</taxon>
        <taxon>Actinomycetota</taxon>
        <taxon>Actinomycetes</taxon>
        <taxon>Kitasatosporales</taxon>
        <taxon>Streptomycetaceae</taxon>
        <taxon>Streptomyces</taxon>
    </lineage>
</organism>
<gene>
    <name evidence="2" type="ORF">AOB60_00910</name>
</gene>